<dbReference type="AlphaFoldDB" id="A0A3N0YDJ9"/>
<keyword evidence="2" id="KW-1185">Reference proteome</keyword>
<comment type="caution">
    <text evidence="1">The sequence shown here is derived from an EMBL/GenBank/DDBJ whole genome shotgun (WGS) entry which is preliminary data.</text>
</comment>
<evidence type="ECO:0000313" key="2">
    <source>
        <dbReference type="Proteomes" id="UP000281406"/>
    </source>
</evidence>
<sequence>MQARDDEPKSSKCLVCQANFGHRRCRREPTPLSAFVATSSPPLARPAGLTSDLTPSSSFCFNDSQTGAGMDSKGLCKT</sequence>
<name>A0A3N0YDJ9_ANAGA</name>
<dbReference type="EMBL" id="RJVU01046259">
    <property type="protein sequence ID" value="ROL44297.1"/>
    <property type="molecule type" value="Genomic_DNA"/>
</dbReference>
<dbReference type="Proteomes" id="UP000281406">
    <property type="component" value="Unassembled WGS sequence"/>
</dbReference>
<organism evidence="1 2">
    <name type="scientific">Anabarilius grahami</name>
    <name type="common">Kanglang fish</name>
    <name type="synonym">Barilius grahami</name>
    <dbReference type="NCBI Taxonomy" id="495550"/>
    <lineage>
        <taxon>Eukaryota</taxon>
        <taxon>Metazoa</taxon>
        <taxon>Chordata</taxon>
        <taxon>Craniata</taxon>
        <taxon>Vertebrata</taxon>
        <taxon>Euteleostomi</taxon>
        <taxon>Actinopterygii</taxon>
        <taxon>Neopterygii</taxon>
        <taxon>Teleostei</taxon>
        <taxon>Ostariophysi</taxon>
        <taxon>Cypriniformes</taxon>
        <taxon>Xenocyprididae</taxon>
        <taxon>Xenocypridinae</taxon>
        <taxon>Xenocypridinae incertae sedis</taxon>
        <taxon>Anabarilius</taxon>
    </lineage>
</organism>
<protein>
    <submittedName>
        <fullName evidence="1">Uncharacterized protein</fullName>
    </submittedName>
</protein>
<evidence type="ECO:0000313" key="1">
    <source>
        <dbReference type="EMBL" id="ROL44297.1"/>
    </source>
</evidence>
<dbReference type="OrthoDB" id="7326421at2759"/>
<reference evidence="1 2" key="1">
    <citation type="submission" date="2018-10" db="EMBL/GenBank/DDBJ databases">
        <title>Genome assembly for a Yunnan-Guizhou Plateau 3E fish, Anabarilius grahami (Regan), and its evolutionary and genetic applications.</title>
        <authorList>
            <person name="Jiang W."/>
        </authorList>
    </citation>
    <scope>NUCLEOTIDE SEQUENCE [LARGE SCALE GENOMIC DNA]</scope>
    <source>
        <strain evidence="1">AG-KIZ</strain>
        <tissue evidence="1">Muscle</tissue>
    </source>
</reference>
<proteinExistence type="predicted"/>
<accession>A0A3N0YDJ9</accession>
<gene>
    <name evidence="1" type="ORF">DPX16_8719</name>
</gene>